<dbReference type="SUPFAM" id="SSF55874">
    <property type="entry name" value="ATPase domain of HSP90 chaperone/DNA topoisomerase II/histidine kinase"/>
    <property type="match status" value="1"/>
</dbReference>
<dbReference type="Gene3D" id="1.10.287.130">
    <property type="match status" value="1"/>
</dbReference>
<evidence type="ECO:0000256" key="4">
    <source>
        <dbReference type="PROSITE-ProRule" id="PRU00169"/>
    </source>
</evidence>
<dbReference type="InterPro" id="IPR001789">
    <property type="entry name" value="Sig_transdc_resp-reg_receiver"/>
</dbReference>
<evidence type="ECO:0000256" key="1">
    <source>
        <dbReference type="ARBA" id="ARBA00000085"/>
    </source>
</evidence>
<feature type="domain" description="PAC" evidence="8">
    <location>
        <begin position="102"/>
        <end position="154"/>
    </location>
</feature>
<dbReference type="Proteomes" id="UP000219522">
    <property type="component" value="Unassembled WGS sequence"/>
</dbReference>
<evidence type="ECO:0000313" key="10">
    <source>
        <dbReference type="Proteomes" id="UP000219522"/>
    </source>
</evidence>
<keyword evidence="3 4" id="KW-0597">Phosphoprotein</keyword>
<dbReference type="GO" id="GO:0000155">
    <property type="term" value="F:phosphorelay sensor kinase activity"/>
    <property type="evidence" value="ECO:0007669"/>
    <property type="project" value="InterPro"/>
</dbReference>
<dbReference type="InterPro" id="IPR013655">
    <property type="entry name" value="PAS_fold_3"/>
</dbReference>
<sequence>MIDTTDRIVSERKRATAEAAYRATNERMQLALNSGAVLGSFVWEIPENRVKGDERFARTFSYPVDQAEEGLPIEVATEVIHPSDLDRVYELIKRTVEKGAPFRAEYRIRRPGGSYTWIMASGRCDYLADGKPLRFPGVIVDIHDRKVAEEELLDLTRDLERKVDQAVAARLSAEEQLRQSQKMEALGSMTGGVAHDFNNVLQIIAANVQLLTLLPPADSRLHQRIGAILAGVERGAKLTSQLLSFARRQPLLPMIIGPRRLFGEIEEMLRQATGDGVAMELRLPERQWNVRVDRNQLENALLNLAINARDAVRGHGRVAVSCSNEVLDAPFCEGKDVVPGEYVRFAVSDDGCGMTPEVLGHAIEPFFTTKPDGHGTGLGLSMVFGFVNQSGGHLGLSSSVGVGTTVEIFFPRCFEEELLQPEPTAAPTSGGGETILAVEDDPALLAATAAMLEAMNYSVLKAASGDAALSILDGGVHVDLILTDVVMPGAVKSSDLAEWAFAQRRYVPVVYVSGYTRDMIAQKGVIRPNVRLLNKPYTSDALGKAIRSALESR</sequence>
<dbReference type="PRINTS" id="PR00344">
    <property type="entry name" value="BCTRLSENSOR"/>
</dbReference>
<dbReference type="Pfam" id="PF00072">
    <property type="entry name" value="Response_reg"/>
    <property type="match status" value="1"/>
</dbReference>
<proteinExistence type="predicted"/>
<dbReference type="InterPro" id="IPR003661">
    <property type="entry name" value="HisK_dim/P_dom"/>
</dbReference>
<dbReference type="Gene3D" id="3.40.50.2300">
    <property type="match status" value="1"/>
</dbReference>
<dbReference type="SUPFAM" id="SSF52172">
    <property type="entry name" value="CheY-like"/>
    <property type="match status" value="1"/>
</dbReference>
<dbReference type="SMART" id="SM00387">
    <property type="entry name" value="HATPase_c"/>
    <property type="match status" value="1"/>
</dbReference>
<keyword evidence="5" id="KW-0175">Coiled coil</keyword>
<evidence type="ECO:0000259" key="7">
    <source>
        <dbReference type="PROSITE" id="PS50110"/>
    </source>
</evidence>
<dbReference type="InterPro" id="IPR004358">
    <property type="entry name" value="Sig_transdc_His_kin-like_C"/>
</dbReference>
<organism evidence="9 10">
    <name type="scientific">Caballeronia arationis</name>
    <dbReference type="NCBI Taxonomy" id="1777142"/>
    <lineage>
        <taxon>Bacteria</taxon>
        <taxon>Pseudomonadati</taxon>
        <taxon>Pseudomonadota</taxon>
        <taxon>Betaproteobacteria</taxon>
        <taxon>Burkholderiales</taxon>
        <taxon>Burkholderiaceae</taxon>
        <taxon>Caballeronia</taxon>
    </lineage>
</organism>
<dbReference type="InterPro" id="IPR000700">
    <property type="entry name" value="PAS-assoc_C"/>
</dbReference>
<dbReference type="SUPFAM" id="SSF47384">
    <property type="entry name" value="Homodimeric domain of signal transducing histidine kinase"/>
    <property type="match status" value="1"/>
</dbReference>
<dbReference type="InterPro" id="IPR035965">
    <property type="entry name" value="PAS-like_dom_sf"/>
</dbReference>
<dbReference type="InterPro" id="IPR036890">
    <property type="entry name" value="HATPase_C_sf"/>
</dbReference>
<dbReference type="SMART" id="SM00448">
    <property type="entry name" value="REC"/>
    <property type="match status" value="1"/>
</dbReference>
<evidence type="ECO:0000256" key="5">
    <source>
        <dbReference type="SAM" id="Coils"/>
    </source>
</evidence>
<dbReference type="SUPFAM" id="SSF55785">
    <property type="entry name" value="PYP-like sensor domain (PAS domain)"/>
    <property type="match status" value="1"/>
</dbReference>
<dbReference type="CDD" id="cd00130">
    <property type="entry name" value="PAS"/>
    <property type="match status" value="1"/>
</dbReference>
<keyword evidence="10" id="KW-1185">Reference proteome</keyword>
<dbReference type="Gene3D" id="3.30.450.20">
    <property type="entry name" value="PAS domain"/>
    <property type="match status" value="1"/>
</dbReference>
<dbReference type="PROSITE" id="PS50109">
    <property type="entry name" value="HIS_KIN"/>
    <property type="match status" value="1"/>
</dbReference>
<comment type="caution">
    <text evidence="9">The sequence shown here is derived from an EMBL/GenBank/DDBJ whole genome shotgun (WGS) entry which is preliminary data.</text>
</comment>
<dbReference type="InterPro" id="IPR001610">
    <property type="entry name" value="PAC"/>
</dbReference>
<feature type="modified residue" description="4-aspartylphosphate" evidence="4">
    <location>
        <position position="484"/>
    </location>
</feature>
<dbReference type="EMBL" id="OCSU01000001">
    <property type="protein sequence ID" value="SOE64754.1"/>
    <property type="molecule type" value="Genomic_DNA"/>
</dbReference>
<dbReference type="InterPro" id="IPR036097">
    <property type="entry name" value="HisK_dim/P_sf"/>
</dbReference>
<dbReference type="NCBIfam" id="TIGR00229">
    <property type="entry name" value="sensory_box"/>
    <property type="match status" value="1"/>
</dbReference>
<dbReference type="PANTHER" id="PTHR43065">
    <property type="entry name" value="SENSOR HISTIDINE KINASE"/>
    <property type="match status" value="1"/>
</dbReference>
<dbReference type="SMART" id="SM00086">
    <property type="entry name" value="PAC"/>
    <property type="match status" value="1"/>
</dbReference>
<dbReference type="Pfam" id="PF08447">
    <property type="entry name" value="PAS_3"/>
    <property type="match status" value="1"/>
</dbReference>
<dbReference type="CDD" id="cd00082">
    <property type="entry name" value="HisKA"/>
    <property type="match status" value="1"/>
</dbReference>
<dbReference type="AlphaFoldDB" id="A0A7Z7I5I5"/>
<dbReference type="Pfam" id="PF02518">
    <property type="entry name" value="HATPase_c"/>
    <property type="match status" value="1"/>
</dbReference>
<dbReference type="InterPro" id="IPR000014">
    <property type="entry name" value="PAS"/>
</dbReference>
<dbReference type="PANTHER" id="PTHR43065:SF49">
    <property type="entry name" value="HISTIDINE KINASE"/>
    <property type="match status" value="1"/>
</dbReference>
<comment type="catalytic activity">
    <reaction evidence="1">
        <text>ATP + protein L-histidine = ADP + protein N-phospho-L-histidine.</text>
        <dbReference type="EC" id="2.7.13.3"/>
    </reaction>
</comment>
<protein>
    <recommendedName>
        <fullName evidence="2">histidine kinase</fullName>
        <ecNumber evidence="2">2.7.13.3</ecNumber>
    </recommendedName>
</protein>
<evidence type="ECO:0000256" key="2">
    <source>
        <dbReference type="ARBA" id="ARBA00012438"/>
    </source>
</evidence>
<dbReference type="InterPro" id="IPR011006">
    <property type="entry name" value="CheY-like_superfamily"/>
</dbReference>
<reference evidence="9 10" key="1">
    <citation type="submission" date="2017-09" db="EMBL/GenBank/DDBJ databases">
        <authorList>
            <person name="Varghese N."/>
            <person name="Submissions S."/>
        </authorList>
    </citation>
    <scope>NUCLEOTIDE SEQUENCE [LARGE SCALE GENOMIC DNA]</scope>
    <source>
        <strain evidence="9 10">OK806</strain>
    </source>
</reference>
<name>A0A7Z7I5I5_9BURK</name>
<evidence type="ECO:0000259" key="8">
    <source>
        <dbReference type="PROSITE" id="PS50113"/>
    </source>
</evidence>
<feature type="domain" description="Response regulatory" evidence="7">
    <location>
        <begin position="434"/>
        <end position="550"/>
    </location>
</feature>
<gene>
    <name evidence="9" type="ORF">SAMN05446927_2788</name>
</gene>
<evidence type="ECO:0000259" key="6">
    <source>
        <dbReference type="PROSITE" id="PS50109"/>
    </source>
</evidence>
<dbReference type="PROSITE" id="PS50110">
    <property type="entry name" value="RESPONSE_REGULATORY"/>
    <property type="match status" value="1"/>
</dbReference>
<evidence type="ECO:0000256" key="3">
    <source>
        <dbReference type="ARBA" id="ARBA00022553"/>
    </source>
</evidence>
<feature type="coiled-coil region" evidence="5">
    <location>
        <begin position="145"/>
        <end position="176"/>
    </location>
</feature>
<dbReference type="PROSITE" id="PS50113">
    <property type="entry name" value="PAC"/>
    <property type="match status" value="1"/>
</dbReference>
<dbReference type="EC" id="2.7.13.3" evidence="2"/>
<dbReference type="Gene3D" id="3.30.565.10">
    <property type="entry name" value="Histidine kinase-like ATPase, C-terminal domain"/>
    <property type="match status" value="1"/>
</dbReference>
<dbReference type="SMART" id="SM00388">
    <property type="entry name" value="HisKA"/>
    <property type="match status" value="1"/>
</dbReference>
<dbReference type="InterPro" id="IPR005467">
    <property type="entry name" value="His_kinase_dom"/>
</dbReference>
<feature type="domain" description="Histidine kinase" evidence="6">
    <location>
        <begin position="192"/>
        <end position="414"/>
    </location>
</feature>
<evidence type="ECO:0000313" key="9">
    <source>
        <dbReference type="EMBL" id="SOE64754.1"/>
    </source>
</evidence>
<dbReference type="InterPro" id="IPR003594">
    <property type="entry name" value="HATPase_dom"/>
</dbReference>
<accession>A0A7Z7I5I5</accession>